<keyword evidence="3" id="KW-1185">Reference proteome</keyword>
<dbReference type="Pfam" id="PF13585">
    <property type="entry name" value="CHU_C"/>
    <property type="match status" value="1"/>
</dbReference>
<evidence type="ECO:0000256" key="1">
    <source>
        <dbReference type="ARBA" id="ARBA00022729"/>
    </source>
</evidence>
<dbReference type="KEGG" id="chyd:H4K34_08945"/>
<reference evidence="2 3" key="1">
    <citation type="submission" date="2020-08" db="EMBL/GenBank/DDBJ databases">
        <title>Croceimicrobium hydrocarbonivorans gen. nov., sp. nov., a novel marine bacterium isolated from a bacterial consortium that degrades polyethylene terephthalate.</title>
        <authorList>
            <person name="Liu R."/>
        </authorList>
    </citation>
    <scope>NUCLEOTIDE SEQUENCE [LARGE SCALE GENOMIC DNA]</scope>
    <source>
        <strain evidence="2 3">A20-9</strain>
    </source>
</reference>
<evidence type="ECO:0000313" key="3">
    <source>
        <dbReference type="Proteomes" id="UP000516305"/>
    </source>
</evidence>
<dbReference type="EMBL" id="CP060139">
    <property type="protein sequence ID" value="QNR25954.1"/>
    <property type="molecule type" value="Genomic_DNA"/>
</dbReference>
<sequence length="851" mass="96034">MMRYLWALLPLSLCGQNLIHQDFSAGQSLDSLWQGDLQNFEFRDSALALNDSVAGQSTLYHTSGVMTAARWDFHGRMDFNPSSSNYLKIEVMLSQLPPDSSHFGYYLKLGGNAQDQIQFYRQDPNGDQLLAASAADYLDLNTVQYHISLRRNADLLWELYADTGSFEQWYLQASVRDSNHRFSAGLAMTCHYTKTRSTKFYFDSLYVVGAAYPDSIAPELISWSLKGDSALQLNFSEKLAPPQLSAFEIQQGIQLASLEWQAHNPHELMLHFKDPLLPNQPILLRIEKLSDLFGNHYSDSLNLLYRQVLAGELRINEIMADPSPKVDLNPNSFPEVEFIELINVSQLAIPMDQIEIQIGERLYSCPPFWLQPDSFLILSAANTAVYWPAQIPVLGLNWSSSALTNDGNRITLYSSEAEEIESLHYSSDWYQEALKAEGGWSLERKDPSSDCHTIWNWQASQDPSGASPGRRNSIADVYHDSLKAQVLALKIPSPFEIQIDFNRSLFGLGPWQIDPPILIDSLALSQEGKSHHIYLSQALEEGLLYRVFTEEGLVDCRNQIYQPDSLKVGLALKPQPGQLRISEVLFNPYPKGKDFVEIRNLGPGFVDLADLRLASWNSELQEAIDAKVLSLEHRLIAADSCLVLATEAAALHAFYQLREANFQAVAELPSMPDEGLELVLMRSDFEILDRVFLSEESHAPFLSSGEGVSLYRLDFQQNALRLDQWQSSPATWDYATPGWCPDIKRNIASKVQWQAYPEYLSPNGDGYRDYLELHYNLAKDAWIQIHIYDRQGNLQKEIIAGDQASAEGFVVWQGQDEGGQLCAAGVYLAYLEYRFADGEMGRARCSFVLSH</sequence>
<protein>
    <submittedName>
        <fullName evidence="2">Gliding motility-associated C-terminal domain-containing protein</fullName>
    </submittedName>
</protein>
<dbReference type="AlphaFoldDB" id="A0A7H0VJQ6"/>
<keyword evidence="1" id="KW-0732">Signal</keyword>
<gene>
    <name evidence="2" type="ORF">H4K34_08945</name>
</gene>
<dbReference type="RefSeq" id="WP_210760480.1">
    <property type="nucleotide sequence ID" value="NZ_CP060139.1"/>
</dbReference>
<dbReference type="SUPFAM" id="SSF74853">
    <property type="entry name" value="Lamin A/C globular tail domain"/>
    <property type="match status" value="1"/>
</dbReference>
<dbReference type="InterPro" id="IPR014755">
    <property type="entry name" value="Cu-Rt/internalin_Ig-like"/>
</dbReference>
<accession>A0A7H0VJQ6</accession>
<organism evidence="2 3">
    <name type="scientific">Croceimicrobium hydrocarbonivorans</name>
    <dbReference type="NCBI Taxonomy" id="2761580"/>
    <lineage>
        <taxon>Bacteria</taxon>
        <taxon>Pseudomonadati</taxon>
        <taxon>Bacteroidota</taxon>
        <taxon>Flavobacteriia</taxon>
        <taxon>Flavobacteriales</taxon>
        <taxon>Owenweeksiaceae</taxon>
        <taxon>Croceimicrobium</taxon>
    </lineage>
</organism>
<proteinExistence type="predicted"/>
<evidence type="ECO:0000313" key="2">
    <source>
        <dbReference type="EMBL" id="QNR25954.1"/>
    </source>
</evidence>
<name>A0A7H0VJQ6_9FLAO</name>
<dbReference type="Gene3D" id="2.60.40.1220">
    <property type="match status" value="1"/>
</dbReference>
<dbReference type="Proteomes" id="UP000516305">
    <property type="component" value="Chromosome"/>
</dbReference>
<dbReference type="InterPro" id="IPR036415">
    <property type="entry name" value="Lamin_tail_dom_sf"/>
</dbReference>
<dbReference type="Gene3D" id="2.60.40.4070">
    <property type="match status" value="1"/>
</dbReference>